<dbReference type="Gene3D" id="3.10.10.10">
    <property type="entry name" value="HIV Type 1 Reverse Transcriptase, subunit A, domain 1"/>
    <property type="match status" value="1"/>
</dbReference>
<protein>
    <recommendedName>
        <fullName evidence="2">Transposable element protein</fullName>
    </recommendedName>
</protein>
<accession>A0A5H2YHM7</accession>
<dbReference type="FunFam" id="3.30.70.270:FF:000020">
    <property type="entry name" value="Transposon Tf2-6 polyprotein-like Protein"/>
    <property type="match status" value="1"/>
</dbReference>
<dbReference type="AlphaFoldDB" id="A0A5H2YHM7"/>
<dbReference type="SUPFAM" id="SSF56672">
    <property type="entry name" value="DNA/RNA polymerases"/>
    <property type="match status" value="1"/>
</dbReference>
<name>A0A5H2YHM7_PRUDU</name>
<feature type="non-terminal residue" evidence="1">
    <location>
        <position position="1"/>
    </location>
</feature>
<evidence type="ECO:0008006" key="2">
    <source>
        <dbReference type="Google" id="ProtNLM"/>
    </source>
</evidence>
<organism evidence="1">
    <name type="scientific">Prunus dulcis</name>
    <name type="common">Almond</name>
    <name type="synonym">Amygdalus dulcis</name>
    <dbReference type="NCBI Taxonomy" id="3755"/>
    <lineage>
        <taxon>Eukaryota</taxon>
        <taxon>Viridiplantae</taxon>
        <taxon>Streptophyta</taxon>
        <taxon>Embryophyta</taxon>
        <taxon>Tracheophyta</taxon>
        <taxon>Spermatophyta</taxon>
        <taxon>Magnoliopsida</taxon>
        <taxon>eudicotyledons</taxon>
        <taxon>Gunneridae</taxon>
        <taxon>Pentapetalae</taxon>
        <taxon>rosids</taxon>
        <taxon>fabids</taxon>
        <taxon>Rosales</taxon>
        <taxon>Rosaceae</taxon>
        <taxon>Amygdaloideae</taxon>
        <taxon>Amygdaleae</taxon>
        <taxon>Prunus</taxon>
    </lineage>
</organism>
<dbReference type="InterPro" id="IPR043502">
    <property type="entry name" value="DNA/RNA_pol_sf"/>
</dbReference>
<proteinExistence type="predicted"/>
<gene>
    <name evidence="1" type="ORF">Prudu_1505S000200</name>
</gene>
<dbReference type="PANTHER" id="PTHR33064">
    <property type="entry name" value="POL PROTEIN"/>
    <property type="match status" value="1"/>
</dbReference>
<dbReference type="PANTHER" id="PTHR33064:SF39">
    <property type="match status" value="1"/>
</dbReference>
<dbReference type="InterPro" id="IPR043128">
    <property type="entry name" value="Rev_trsase/Diguanyl_cyclase"/>
</dbReference>
<evidence type="ECO:0000313" key="1">
    <source>
        <dbReference type="EMBL" id="BBN70570.1"/>
    </source>
</evidence>
<dbReference type="Gene3D" id="3.30.70.270">
    <property type="match status" value="1"/>
</dbReference>
<sequence>FTSNWVVVIKTLLNNIAIGRPFSQNPKSFGYKLVVHSNSHIPIILGRPFLSTSNAHINCRNGLMQLSFGNMTLELNKFNICKQPANKEDVDKEVYMIETIVQNCFNSSFSSDPLQFSLVNGIVILHKILKYNFFVLCWIPKYEELPTVSDETTSSREKAPRCELKPLPAGLKYAFLGEDETYPMVISSKLELLHEGYYQIEISLEDQEKTTFTCPFGTFASRKIPFGEMPIHGHIWHSTWTHYFSQIDLIANLPIPKTVEEIRSFLGHACFYRIFIQNFSAVARPLNNLLEKDAKFDWNYACQEAFEKLIKLLTSTPVMQPPDWSMPF</sequence>
<reference evidence="1" key="1">
    <citation type="journal article" date="2019" name="Science">
        <title>Mutation of a bHLH transcription factor allowed almond domestication.</title>
        <authorList>
            <person name="Sanchez-Perez R."/>
            <person name="Pavan S."/>
            <person name="Mazzeo R."/>
            <person name="Moldovan C."/>
            <person name="Aiese Cigliano R."/>
            <person name="Del Cueto J."/>
            <person name="Ricciardi F."/>
            <person name="Lotti C."/>
            <person name="Ricciardi L."/>
            <person name="Dicenta F."/>
            <person name="Lopez-Marques R.L."/>
            <person name="Lindberg Moller B."/>
        </authorList>
    </citation>
    <scope>NUCLEOTIDE SEQUENCE</scope>
</reference>
<dbReference type="InterPro" id="IPR051320">
    <property type="entry name" value="Viral_Replic_Matur_Polypro"/>
</dbReference>
<dbReference type="EMBL" id="AP021842">
    <property type="protein sequence ID" value="BBN70570.1"/>
    <property type="molecule type" value="Genomic_DNA"/>
</dbReference>